<dbReference type="EMBL" id="JAOQJL010000009">
    <property type="protein sequence ID" value="MCU6764942.1"/>
    <property type="molecule type" value="Genomic_DNA"/>
</dbReference>
<evidence type="ECO:0000313" key="1">
    <source>
        <dbReference type="EMBL" id="MCU6764942.1"/>
    </source>
</evidence>
<dbReference type="Proteomes" id="UP001652409">
    <property type="component" value="Unassembled WGS sequence"/>
</dbReference>
<reference evidence="1 2" key="1">
    <citation type="journal article" date="2021" name="ISME Commun">
        <title>Automated analysis of genomic sequences facilitates high-throughput and comprehensive description of bacteria.</title>
        <authorList>
            <person name="Hitch T.C.A."/>
        </authorList>
    </citation>
    <scope>NUCLEOTIDE SEQUENCE [LARGE SCALE GENOMIC DNA]</scope>
    <source>
        <strain evidence="1 2">Sanger_23</strain>
    </source>
</reference>
<comment type="caution">
    <text evidence="1">The sequence shown here is derived from an EMBL/GenBank/DDBJ whole genome shotgun (WGS) entry which is preliminary data.</text>
</comment>
<accession>A0ABT2TTP3</accession>
<organism evidence="1 2">
    <name type="scientific">Blautia ammoniilytica</name>
    <dbReference type="NCBI Taxonomy" id="2981782"/>
    <lineage>
        <taxon>Bacteria</taxon>
        <taxon>Bacillati</taxon>
        <taxon>Bacillota</taxon>
        <taxon>Clostridia</taxon>
        <taxon>Lachnospirales</taxon>
        <taxon>Lachnospiraceae</taxon>
        <taxon>Blautia</taxon>
    </lineage>
</organism>
<sequence>MNKKRKISTLYQAAFIIGLTILMLLGTAKVRAASFTEITDSACLHAYPLSKKAFPIYSDHEMTSVAGKGTYKEYKIVKFFGNTMQLVYKAEDGTRKKGYASASCFLQQPSGKREGMYVGSSSGIDIYKVPKNSSSQRFIHAAQADSGLKVGEKGQWTQVMIQKKRQYYLGWIPTSRFKSSMFHFAVRTGQILADGRYTLCPALVGTDTLKKTTYDVKYIGTGLYTLKNVKKGYLQVDNSRQVCIQKKGDFYYLLTDSRKLALNAKGETTEAALDQTQAWDFQKKSTRTVTVVYSQYDPEYGKTVYKDGNIGPRTISTSGCGVMALVNAIYALNGSYIPPERLARFSAARGHYFYNAGTADTLYPDVAEKWGKKYRFKYDGLTGSFAELQKHLRKGGTAVALVPGHYLAIAKYRSSDGKYLILDSAVGGRRPTSINGDWMSMGQLQSGALFCQHFHLFSTVKASKNRS</sequence>
<evidence type="ECO:0000313" key="2">
    <source>
        <dbReference type="Proteomes" id="UP001652409"/>
    </source>
</evidence>
<protein>
    <recommendedName>
        <fullName evidence="3">Peptidase C39-like domain-containing protein</fullName>
    </recommendedName>
</protein>
<dbReference type="RefSeq" id="WP_158421015.1">
    <property type="nucleotide sequence ID" value="NZ_JAOQJL010000009.1"/>
</dbReference>
<name>A0ABT2TTP3_9FIRM</name>
<evidence type="ECO:0008006" key="3">
    <source>
        <dbReference type="Google" id="ProtNLM"/>
    </source>
</evidence>
<gene>
    <name evidence="1" type="ORF">OCV61_05880</name>
</gene>
<proteinExistence type="predicted"/>
<keyword evidence="2" id="KW-1185">Reference proteome</keyword>